<dbReference type="EMBL" id="CAUEEQ010069569">
    <property type="protein sequence ID" value="CAJ0965773.1"/>
    <property type="molecule type" value="Genomic_DNA"/>
</dbReference>
<evidence type="ECO:0000313" key="2">
    <source>
        <dbReference type="Proteomes" id="UP001176940"/>
    </source>
</evidence>
<dbReference type="Proteomes" id="UP001176940">
    <property type="component" value="Unassembled WGS sequence"/>
</dbReference>
<keyword evidence="2" id="KW-1185">Reference proteome</keyword>
<name>A0ABN9MHI0_9NEOB</name>
<accession>A0ABN9MHI0</accession>
<proteinExistence type="predicted"/>
<evidence type="ECO:0000313" key="1">
    <source>
        <dbReference type="EMBL" id="CAJ0965773.1"/>
    </source>
</evidence>
<protein>
    <submittedName>
        <fullName evidence="1">Uncharacterized protein</fullName>
    </submittedName>
</protein>
<comment type="caution">
    <text evidence="1">The sequence shown here is derived from an EMBL/GenBank/DDBJ whole genome shotgun (WGS) entry which is preliminary data.</text>
</comment>
<sequence length="60" mass="6667">MAAIHEDSVETAAPILKRAEEEGQCQQGRTVEQELRRVLAAIEAELGKCLPTKLHDLRRG</sequence>
<reference evidence="1" key="1">
    <citation type="submission" date="2023-07" db="EMBL/GenBank/DDBJ databases">
        <authorList>
            <person name="Stuckert A."/>
        </authorList>
    </citation>
    <scope>NUCLEOTIDE SEQUENCE</scope>
</reference>
<gene>
    <name evidence="1" type="ORF">RIMI_LOCUS20614645</name>
</gene>
<organism evidence="1 2">
    <name type="scientific">Ranitomeya imitator</name>
    <name type="common">mimic poison frog</name>
    <dbReference type="NCBI Taxonomy" id="111125"/>
    <lineage>
        <taxon>Eukaryota</taxon>
        <taxon>Metazoa</taxon>
        <taxon>Chordata</taxon>
        <taxon>Craniata</taxon>
        <taxon>Vertebrata</taxon>
        <taxon>Euteleostomi</taxon>
        <taxon>Amphibia</taxon>
        <taxon>Batrachia</taxon>
        <taxon>Anura</taxon>
        <taxon>Neobatrachia</taxon>
        <taxon>Hyloidea</taxon>
        <taxon>Dendrobatidae</taxon>
        <taxon>Dendrobatinae</taxon>
        <taxon>Ranitomeya</taxon>
    </lineage>
</organism>